<comment type="subcellular location">
    <subcellularLocation>
        <location evidence="5">Cytoplasm</location>
    </subcellularLocation>
</comment>
<dbReference type="RefSeq" id="WP_028752038.1">
    <property type="nucleotide sequence ID" value="NZ_JACIIG010000006.1"/>
</dbReference>
<dbReference type="Pfam" id="PF00183">
    <property type="entry name" value="HSP90"/>
    <property type="match status" value="1"/>
</dbReference>
<dbReference type="PROSITE" id="PS00298">
    <property type="entry name" value="HSP90"/>
    <property type="match status" value="1"/>
</dbReference>
<evidence type="ECO:0000256" key="1">
    <source>
        <dbReference type="ARBA" id="ARBA00008239"/>
    </source>
</evidence>
<dbReference type="GO" id="GO:0016887">
    <property type="term" value="F:ATP hydrolysis activity"/>
    <property type="evidence" value="ECO:0007669"/>
    <property type="project" value="InterPro"/>
</dbReference>
<dbReference type="InterPro" id="IPR037196">
    <property type="entry name" value="HSP90_C"/>
</dbReference>
<feature type="region of interest" description="A; substrate-binding" evidence="5">
    <location>
        <begin position="1"/>
        <end position="337"/>
    </location>
</feature>
<evidence type="ECO:0000256" key="5">
    <source>
        <dbReference type="HAMAP-Rule" id="MF_00505"/>
    </source>
</evidence>
<feature type="binding site" evidence="6">
    <location>
        <begin position="129"/>
        <end position="134"/>
    </location>
    <ligand>
        <name>ATP</name>
        <dbReference type="ChEBI" id="CHEBI:30616"/>
    </ligand>
</feature>
<keyword evidence="5" id="KW-0963">Cytoplasm</keyword>
<comment type="similarity">
    <text evidence="1 5">Belongs to the heat shock protein 90 family.</text>
</comment>
<keyword evidence="9" id="KW-1185">Reference proteome</keyword>
<dbReference type="HAMAP" id="MF_00505">
    <property type="entry name" value="HSP90"/>
    <property type="match status" value="1"/>
</dbReference>
<reference evidence="8 9" key="1">
    <citation type="submission" date="2020-08" db="EMBL/GenBank/DDBJ databases">
        <title>Genomic Encyclopedia of Type Strains, Phase IV (KMG-V): Genome sequencing to study the core and pangenomes of soil and plant-associated prokaryotes.</title>
        <authorList>
            <person name="Whitman W."/>
        </authorList>
    </citation>
    <scope>NUCLEOTIDE SEQUENCE [LARGE SCALE GENOMIC DNA]</scope>
    <source>
        <strain evidence="8 9">SEMIA 492</strain>
    </source>
</reference>
<evidence type="ECO:0000256" key="2">
    <source>
        <dbReference type="ARBA" id="ARBA00022741"/>
    </source>
</evidence>
<feature type="binding site" evidence="6">
    <location>
        <position position="182"/>
    </location>
    <ligand>
        <name>ATP</name>
        <dbReference type="ChEBI" id="CHEBI:30616"/>
    </ligand>
</feature>
<feature type="region of interest" description="C" evidence="5">
    <location>
        <begin position="554"/>
        <end position="629"/>
    </location>
</feature>
<keyword evidence="3 5" id="KW-0067">ATP-binding</keyword>
<evidence type="ECO:0000256" key="3">
    <source>
        <dbReference type="ARBA" id="ARBA00022840"/>
    </source>
</evidence>
<dbReference type="GO" id="GO:0051082">
    <property type="term" value="F:unfolded protein binding"/>
    <property type="evidence" value="ECO:0007669"/>
    <property type="project" value="UniProtKB-UniRule"/>
</dbReference>
<comment type="function">
    <text evidence="5">Molecular chaperone. Has ATPase activity.</text>
</comment>
<dbReference type="NCBIfam" id="NF003555">
    <property type="entry name" value="PRK05218.1"/>
    <property type="match status" value="1"/>
</dbReference>
<evidence type="ECO:0000313" key="9">
    <source>
        <dbReference type="Proteomes" id="UP000543836"/>
    </source>
</evidence>
<dbReference type="EMBL" id="JACIIG010000006">
    <property type="protein sequence ID" value="MBB4568770.1"/>
    <property type="molecule type" value="Genomic_DNA"/>
</dbReference>
<gene>
    <name evidence="5" type="primary">htpG</name>
    <name evidence="8" type="ORF">GGE60_002889</name>
</gene>
<evidence type="ECO:0000259" key="7">
    <source>
        <dbReference type="SMART" id="SM00387"/>
    </source>
</evidence>
<dbReference type="InterPro" id="IPR036890">
    <property type="entry name" value="HATPase_C_sf"/>
</dbReference>
<dbReference type="SUPFAM" id="SSF55874">
    <property type="entry name" value="ATPase domain of HSP90 chaperone/DNA topoisomerase II/histidine kinase"/>
    <property type="match status" value="1"/>
</dbReference>
<dbReference type="PANTHER" id="PTHR11528">
    <property type="entry name" value="HEAT SHOCK PROTEIN 90 FAMILY MEMBER"/>
    <property type="match status" value="1"/>
</dbReference>
<name>A0A7W7EKE9_9HYPH</name>
<evidence type="ECO:0000256" key="6">
    <source>
        <dbReference type="PIRSR" id="PIRSR002583-1"/>
    </source>
</evidence>
<dbReference type="InterPro" id="IPR020568">
    <property type="entry name" value="Ribosomal_Su5_D2-typ_SF"/>
</dbReference>
<dbReference type="Proteomes" id="UP000543836">
    <property type="component" value="Unassembled WGS sequence"/>
</dbReference>
<feature type="domain" description="Histidine kinase/HSP90-like ATPase" evidence="7">
    <location>
        <begin position="33"/>
        <end position="192"/>
    </location>
</feature>
<dbReference type="GO" id="GO:0005737">
    <property type="term" value="C:cytoplasm"/>
    <property type="evidence" value="ECO:0007669"/>
    <property type="project" value="UniProtKB-SubCell"/>
</dbReference>
<feature type="binding site" evidence="6">
    <location>
        <position position="86"/>
    </location>
    <ligand>
        <name>ATP</name>
        <dbReference type="ChEBI" id="CHEBI:30616"/>
    </ligand>
</feature>
<dbReference type="InterPro" id="IPR001404">
    <property type="entry name" value="Hsp90_fam"/>
</dbReference>
<comment type="caution">
    <text evidence="8">The sequence shown here is derived from an EMBL/GenBank/DDBJ whole genome shotgun (WGS) entry which is preliminary data.</text>
</comment>
<accession>A0A7W7EKE9</accession>
<feature type="binding site" evidence="6">
    <location>
        <position position="91"/>
    </location>
    <ligand>
        <name>ATP</name>
        <dbReference type="ChEBI" id="CHEBI:30616"/>
    </ligand>
</feature>
<protein>
    <recommendedName>
        <fullName evidence="5">Chaperone protein HtpG</fullName>
    </recommendedName>
    <alternativeName>
        <fullName evidence="5">Heat shock protein HtpG</fullName>
    </alternativeName>
    <alternativeName>
        <fullName evidence="5">High temperature protein G</fullName>
    </alternativeName>
</protein>
<dbReference type="GO" id="GO:0005524">
    <property type="term" value="F:ATP binding"/>
    <property type="evidence" value="ECO:0007669"/>
    <property type="project" value="UniProtKB-UniRule"/>
</dbReference>
<dbReference type="PIRSF" id="PIRSF002583">
    <property type="entry name" value="Hsp90"/>
    <property type="match status" value="1"/>
</dbReference>
<feature type="region of interest" description="B" evidence="5">
    <location>
        <begin position="338"/>
        <end position="553"/>
    </location>
</feature>
<keyword evidence="5" id="KW-0346">Stress response</keyword>
<feature type="binding site" evidence="6">
    <location>
        <position position="40"/>
    </location>
    <ligand>
        <name>ATP</name>
        <dbReference type="ChEBI" id="CHEBI:30616"/>
    </ligand>
</feature>
<organism evidence="8 9">
    <name type="scientific">Rhizobium leucaenae</name>
    <dbReference type="NCBI Taxonomy" id="29450"/>
    <lineage>
        <taxon>Bacteria</taxon>
        <taxon>Pseudomonadati</taxon>
        <taxon>Pseudomonadota</taxon>
        <taxon>Alphaproteobacteria</taxon>
        <taxon>Hyphomicrobiales</taxon>
        <taxon>Rhizobiaceae</taxon>
        <taxon>Rhizobium/Agrobacterium group</taxon>
        <taxon>Rhizobium</taxon>
    </lineage>
</organism>
<evidence type="ECO:0000256" key="4">
    <source>
        <dbReference type="ARBA" id="ARBA00023186"/>
    </source>
</evidence>
<dbReference type="Gene3D" id="3.30.230.80">
    <property type="match status" value="1"/>
</dbReference>
<keyword evidence="4 5" id="KW-0143">Chaperone</keyword>
<dbReference type="Gene3D" id="3.40.50.11260">
    <property type="match status" value="1"/>
</dbReference>
<comment type="subunit">
    <text evidence="5">Homodimer.</text>
</comment>
<proteinExistence type="inferred from homology"/>
<dbReference type="OrthoDB" id="9802640at2"/>
<dbReference type="AlphaFoldDB" id="A0A7W7EKE9"/>
<dbReference type="CDD" id="cd16927">
    <property type="entry name" value="HATPase_Hsp90-like"/>
    <property type="match status" value="1"/>
</dbReference>
<dbReference type="InterPro" id="IPR019805">
    <property type="entry name" value="Heat_shock_protein_90_CS"/>
</dbReference>
<sequence length="629" mass="69677">MTTTTAENPAESHVFEADVARLLHMMVHSVYSDKDVFLRELISNAADACEKLRYEAIATPALLANDPDSRIVLTLDEEGGRLLVEDNGIGMSRDEMIEALGTIARSGTRAFMERVEATKQGEGAQLIGQFGVGFYSCFMVAERVDVVSRRAGADDAWLWSSDGKGGYSVSPIDVSEAPARGTRITLHLMDDAKNFTSRWTIERIIKEQSGHVPVPIRIAEKPGAEAMQLTDGTALWTKSKNDITSEEYTDFYRGISGQYDEPALTVHFRAEGRHEYSALAFVPGTQPFDLFDPDRKGRMKLYVKRVFITDDAELLPRYLRFVRGLVDTADLPLNVSREMIQESAILASIRKGVVNRIITAIEKLAESDNDAFLKLWETFGSLIKEGIYEDFERRSQLMALSRFRTTASGEGYRSLSDYIKDIKDGQQAIYYLVGDSLEQLKASPQLEGFRARGIEVLLLTDSVDSFWVTNAPECEGKSFKSITQGSADLTQFSKVEQGTSASETAPAEVQAFIDFAREKLADQVSDVRASDRLIESAVCLVAPEQGYDRQLEKILQGAGRLQGGAKPILEINGDHPVVKAVAARSDQPSLRDDAAFLLLDQARVLDGDKPADPRAFAERLVRLMEKALQ</sequence>
<dbReference type="InterPro" id="IPR020575">
    <property type="entry name" value="Hsp90_N"/>
</dbReference>
<dbReference type="SMART" id="SM00387">
    <property type="entry name" value="HATPase_c"/>
    <property type="match status" value="1"/>
</dbReference>
<dbReference type="SUPFAM" id="SSF110942">
    <property type="entry name" value="HSP90 C-terminal domain"/>
    <property type="match status" value="1"/>
</dbReference>
<feature type="binding site" evidence="6">
    <location>
        <begin position="106"/>
        <end position="107"/>
    </location>
    <ligand>
        <name>ATP</name>
        <dbReference type="ChEBI" id="CHEBI:30616"/>
    </ligand>
</feature>
<feature type="binding site" evidence="6">
    <location>
        <position position="337"/>
    </location>
    <ligand>
        <name>ATP</name>
        <dbReference type="ChEBI" id="CHEBI:30616"/>
    </ligand>
</feature>
<feature type="binding site" evidence="6">
    <location>
        <position position="44"/>
    </location>
    <ligand>
        <name>ATP</name>
        <dbReference type="ChEBI" id="CHEBI:30616"/>
    </ligand>
</feature>
<dbReference type="InterPro" id="IPR003594">
    <property type="entry name" value="HATPase_dom"/>
</dbReference>
<dbReference type="Pfam" id="PF13589">
    <property type="entry name" value="HATPase_c_3"/>
    <property type="match status" value="1"/>
</dbReference>
<dbReference type="GO" id="GO:0140662">
    <property type="term" value="F:ATP-dependent protein folding chaperone"/>
    <property type="evidence" value="ECO:0007669"/>
    <property type="project" value="InterPro"/>
</dbReference>
<keyword evidence="2 5" id="KW-0547">Nucleotide-binding</keyword>
<dbReference type="PRINTS" id="PR00775">
    <property type="entry name" value="HEATSHOCK90"/>
</dbReference>
<evidence type="ECO:0000313" key="8">
    <source>
        <dbReference type="EMBL" id="MBB4568770.1"/>
    </source>
</evidence>
<dbReference type="Gene3D" id="1.20.120.790">
    <property type="entry name" value="Heat shock protein 90, C-terminal domain"/>
    <property type="match status" value="1"/>
</dbReference>
<dbReference type="SUPFAM" id="SSF54211">
    <property type="entry name" value="Ribosomal protein S5 domain 2-like"/>
    <property type="match status" value="1"/>
</dbReference>
<dbReference type="Gene3D" id="3.30.565.10">
    <property type="entry name" value="Histidine kinase-like ATPase, C-terminal domain"/>
    <property type="match status" value="1"/>
</dbReference>